<reference evidence="6 7" key="1">
    <citation type="journal article" date="2016" name="Nat. Commun.">
        <title>Thousands of microbial genomes shed light on interconnected biogeochemical processes in an aquifer system.</title>
        <authorList>
            <person name="Anantharaman K."/>
            <person name="Brown C.T."/>
            <person name="Hug L.A."/>
            <person name="Sharon I."/>
            <person name="Castelle C.J."/>
            <person name="Probst A.J."/>
            <person name="Thomas B.C."/>
            <person name="Singh A."/>
            <person name="Wilkins M.J."/>
            <person name="Karaoz U."/>
            <person name="Brodie E.L."/>
            <person name="Williams K.H."/>
            <person name="Hubbard S.S."/>
            <person name="Banfield J.F."/>
        </authorList>
    </citation>
    <scope>NUCLEOTIDE SEQUENCE [LARGE SCALE GENOMIC DNA]</scope>
</reference>
<dbReference type="Proteomes" id="UP000178367">
    <property type="component" value="Unassembled WGS sequence"/>
</dbReference>
<dbReference type="GO" id="GO:0016788">
    <property type="term" value="F:hydrolase activity, acting on ester bonds"/>
    <property type="evidence" value="ECO:0007669"/>
    <property type="project" value="InterPro"/>
</dbReference>
<dbReference type="Gene3D" id="3.40.630.10">
    <property type="entry name" value="Zn peptidases"/>
    <property type="match status" value="1"/>
</dbReference>
<sequence length="259" mass="30599">MFEKKHHNYSYALVISELITLAHRHNFSIKKIGEERFEHIGMTYPLYRFTVNPRAPKKFCIIAGVHGYEIAGPLTIPHLFEFPKKYFNKEIAYYIYPILNPTSFDLDRRMDDDNRDLNCLNRRTLKSRNYREIQAFYNDIKKMRFDALISMHEDLDEKNFYAYVFEREKNPVYRRIVRSASRFTGVETKKSIYQSPSDGHGLVINVHDQAIEDRFFCMKQAKTSLTSETPGKLDIGLRIKINLENIKIINRSILSRRSG</sequence>
<dbReference type="Pfam" id="PF24827">
    <property type="entry name" value="AstE_AspA_cat"/>
    <property type="match status" value="1"/>
</dbReference>
<evidence type="ECO:0000256" key="4">
    <source>
        <dbReference type="ARBA" id="ARBA00022833"/>
    </source>
</evidence>
<evidence type="ECO:0000256" key="3">
    <source>
        <dbReference type="ARBA" id="ARBA00022801"/>
    </source>
</evidence>
<evidence type="ECO:0000256" key="1">
    <source>
        <dbReference type="ARBA" id="ARBA00001947"/>
    </source>
</evidence>
<gene>
    <name evidence="6" type="ORF">A2227_04970</name>
</gene>
<keyword evidence="3" id="KW-0378">Hydrolase</keyword>
<keyword evidence="4" id="KW-0862">Zinc</keyword>
<protein>
    <recommendedName>
        <fullName evidence="5">Succinylglutamate desuccinylase/Aspartoacylase catalytic domain-containing protein</fullName>
    </recommendedName>
</protein>
<name>A0A1F5SMJ2_9BACT</name>
<dbReference type="EMBL" id="MFGB01000005">
    <property type="protein sequence ID" value="OGF27935.1"/>
    <property type="molecule type" value="Genomic_DNA"/>
</dbReference>
<comment type="caution">
    <text evidence="6">The sequence shown here is derived from an EMBL/GenBank/DDBJ whole genome shotgun (WGS) entry which is preliminary data.</text>
</comment>
<dbReference type="InterPro" id="IPR055438">
    <property type="entry name" value="AstE_AspA_cat"/>
</dbReference>
<feature type="domain" description="Succinylglutamate desuccinylase/Aspartoacylase catalytic" evidence="5">
    <location>
        <begin position="57"/>
        <end position="157"/>
    </location>
</feature>
<evidence type="ECO:0000256" key="2">
    <source>
        <dbReference type="ARBA" id="ARBA00022723"/>
    </source>
</evidence>
<evidence type="ECO:0000313" key="7">
    <source>
        <dbReference type="Proteomes" id="UP000178367"/>
    </source>
</evidence>
<dbReference type="STRING" id="1797994.A2227_04970"/>
<dbReference type="SUPFAM" id="SSF53187">
    <property type="entry name" value="Zn-dependent exopeptidases"/>
    <property type="match status" value="1"/>
</dbReference>
<organism evidence="6 7">
    <name type="scientific">Candidatus Falkowbacteria bacterium RIFOXYA2_FULL_47_19</name>
    <dbReference type="NCBI Taxonomy" id="1797994"/>
    <lineage>
        <taxon>Bacteria</taxon>
        <taxon>Candidatus Falkowiibacteriota</taxon>
    </lineage>
</organism>
<proteinExistence type="predicted"/>
<keyword evidence="2" id="KW-0479">Metal-binding</keyword>
<evidence type="ECO:0000313" key="6">
    <source>
        <dbReference type="EMBL" id="OGF27935.1"/>
    </source>
</evidence>
<accession>A0A1F5SMJ2</accession>
<evidence type="ECO:0000259" key="5">
    <source>
        <dbReference type="Pfam" id="PF24827"/>
    </source>
</evidence>
<dbReference type="AlphaFoldDB" id="A0A1F5SMJ2"/>
<comment type="cofactor">
    <cofactor evidence="1">
        <name>Zn(2+)</name>
        <dbReference type="ChEBI" id="CHEBI:29105"/>
    </cofactor>
</comment>
<dbReference type="GO" id="GO:0046872">
    <property type="term" value="F:metal ion binding"/>
    <property type="evidence" value="ECO:0007669"/>
    <property type="project" value="UniProtKB-KW"/>
</dbReference>